<dbReference type="SUPFAM" id="SSF51735">
    <property type="entry name" value="NAD(P)-binding Rossmann-fold domains"/>
    <property type="match status" value="1"/>
</dbReference>
<accession>A0A554XHA4</accession>
<dbReference type="Pfam" id="PF08501">
    <property type="entry name" value="Shikimate_dh_N"/>
    <property type="match status" value="1"/>
</dbReference>
<feature type="binding site" evidence="4">
    <location>
        <position position="242"/>
    </location>
    <ligand>
        <name>NADP(+)</name>
        <dbReference type="ChEBI" id="CHEBI:58349"/>
    </ligand>
</feature>
<feature type="binding site" evidence="4">
    <location>
        <position position="102"/>
    </location>
    <ligand>
        <name>NADP(+)</name>
        <dbReference type="ChEBI" id="CHEBI:58349"/>
    </ligand>
</feature>
<proteinExistence type="inferred from homology"/>
<keyword evidence="4" id="KW-0028">Amino-acid biosynthesis</keyword>
<feature type="binding site" evidence="4">
    <location>
        <position position="86"/>
    </location>
    <ligand>
        <name>shikimate</name>
        <dbReference type="ChEBI" id="CHEBI:36208"/>
    </ligand>
</feature>
<feature type="binding site" evidence="4">
    <location>
        <begin position="34"/>
        <end position="36"/>
    </location>
    <ligand>
        <name>shikimate</name>
        <dbReference type="ChEBI" id="CHEBI:36208"/>
    </ligand>
</feature>
<dbReference type="GO" id="GO:0050661">
    <property type="term" value="F:NADP binding"/>
    <property type="evidence" value="ECO:0007669"/>
    <property type="project" value="TreeGrafter"/>
</dbReference>
<comment type="function">
    <text evidence="4">Involved in the biosynthesis of the chorismate, which leads to the biosynthesis of aromatic amino acids. Catalyzes the reversible NADPH linked reduction of 3-dehydroshikimate (DHSA) to yield shikimate (SA).</text>
</comment>
<dbReference type="InterPro" id="IPR013708">
    <property type="entry name" value="Shikimate_DH-bd_N"/>
</dbReference>
<dbReference type="InterPro" id="IPR046346">
    <property type="entry name" value="Aminoacid_DH-like_N_sf"/>
</dbReference>
<dbReference type="GO" id="GO:0004764">
    <property type="term" value="F:shikimate 3-dehydrogenase (NADP+) activity"/>
    <property type="evidence" value="ECO:0007669"/>
    <property type="project" value="UniProtKB-UniRule"/>
</dbReference>
<dbReference type="HAMAP" id="MF_00222">
    <property type="entry name" value="Shikimate_DH_AroE"/>
    <property type="match status" value="1"/>
</dbReference>
<evidence type="ECO:0000256" key="2">
    <source>
        <dbReference type="ARBA" id="ARBA00023002"/>
    </source>
</evidence>
<feature type="domain" description="SDH C-terminal" evidence="6">
    <location>
        <begin position="267"/>
        <end position="292"/>
    </location>
</feature>
<dbReference type="SUPFAM" id="SSF53223">
    <property type="entry name" value="Aminoacid dehydrogenase-like, N-terminal domain"/>
    <property type="match status" value="1"/>
</dbReference>
<keyword evidence="3 4" id="KW-0057">Aromatic amino acid biosynthesis</keyword>
<dbReference type="GO" id="GO:0009073">
    <property type="term" value="P:aromatic amino acid family biosynthetic process"/>
    <property type="evidence" value="ECO:0007669"/>
    <property type="project" value="UniProtKB-KW"/>
</dbReference>
<feature type="binding site" evidence="4">
    <location>
        <position position="126"/>
    </location>
    <ligand>
        <name>shikimate</name>
        <dbReference type="ChEBI" id="CHEBI:36208"/>
    </ligand>
</feature>
<dbReference type="EC" id="1.1.1.25" evidence="4"/>
<feature type="binding site" evidence="4">
    <location>
        <position position="265"/>
    </location>
    <ligand>
        <name>NADP(+)</name>
        <dbReference type="ChEBI" id="CHEBI:58349"/>
    </ligand>
</feature>
<gene>
    <name evidence="7" type="primary">aroE_2</name>
    <name evidence="4" type="synonym">aroE</name>
    <name evidence="7" type="ORF">Tfont_02367</name>
</gene>
<reference evidence="7 8" key="1">
    <citation type="submission" date="2019-07" db="EMBL/GenBank/DDBJ databases">
        <title>Tepidimonas fonticaldi AT-A2 draft genome.</title>
        <authorList>
            <person name="Da Costa M.S."/>
            <person name="Froufe H.J.C."/>
            <person name="Egas C."/>
            <person name="Albuquerque L."/>
        </authorList>
    </citation>
    <scope>NUCLEOTIDE SEQUENCE [LARGE SCALE GENOMIC DNA]</scope>
    <source>
        <strain evidence="7 8">AT-A2</strain>
    </source>
</reference>
<comment type="caution">
    <text evidence="7">The sequence shown here is derived from an EMBL/GenBank/DDBJ whole genome shotgun (WGS) entry which is preliminary data.</text>
</comment>
<comment type="subunit">
    <text evidence="4">Homodimer.</text>
</comment>
<keyword evidence="4" id="KW-0521">NADP</keyword>
<evidence type="ECO:0000313" key="8">
    <source>
        <dbReference type="Proteomes" id="UP000316388"/>
    </source>
</evidence>
<dbReference type="PANTHER" id="PTHR21089">
    <property type="entry name" value="SHIKIMATE DEHYDROGENASE"/>
    <property type="match status" value="1"/>
</dbReference>
<dbReference type="Gene3D" id="3.40.50.10860">
    <property type="entry name" value="Leucine Dehydrogenase, chain A, domain 1"/>
    <property type="match status" value="1"/>
</dbReference>
<dbReference type="Pfam" id="PF18317">
    <property type="entry name" value="SDH_C"/>
    <property type="match status" value="1"/>
</dbReference>
<dbReference type="GO" id="GO:0005829">
    <property type="term" value="C:cytosol"/>
    <property type="evidence" value="ECO:0007669"/>
    <property type="project" value="TreeGrafter"/>
</dbReference>
<comment type="catalytic activity">
    <reaction evidence="4">
        <text>shikimate + NADP(+) = 3-dehydroshikimate + NADPH + H(+)</text>
        <dbReference type="Rhea" id="RHEA:17737"/>
        <dbReference type="ChEBI" id="CHEBI:15378"/>
        <dbReference type="ChEBI" id="CHEBI:16630"/>
        <dbReference type="ChEBI" id="CHEBI:36208"/>
        <dbReference type="ChEBI" id="CHEBI:57783"/>
        <dbReference type="ChEBI" id="CHEBI:58349"/>
        <dbReference type="EC" id="1.1.1.25"/>
    </reaction>
</comment>
<dbReference type="UniPathway" id="UPA00053">
    <property type="reaction ID" value="UER00087"/>
</dbReference>
<dbReference type="NCBIfam" id="NF009201">
    <property type="entry name" value="PRK12549.1"/>
    <property type="match status" value="1"/>
</dbReference>
<name>A0A554XHA4_9BURK</name>
<sequence length="304" mass="32169">MTSVHTLVEMPVHTVHAGDRKVLVGLIGAGIQRSLTPAMHEEEARHHGLRLHYQLIDLDRTGAGVEALPGLIQAVRTMGFAGLNITYPCKQAVIPLLDELSDEARVMGAVNTVVCRNGRLVGHNTDGTGWAWGFRRALPAADLSEVVLLGTGGAGAAIAHTVLRLGATRLVLVDREPARAQALADTLNAGHGAGRTRADADIARALQRASGLVHATPTGMDKLPGLPLPAELLRPTLWVAEVVYFPLETELLKAARRIGCPTVDGGGMAVGQAVGAFELFTGLTPDAHRMEAHFRRLVAQRPGG</sequence>
<dbReference type="NCBIfam" id="NF001319">
    <property type="entry name" value="PRK00258.3-3"/>
    <property type="match status" value="1"/>
</dbReference>
<evidence type="ECO:0000256" key="3">
    <source>
        <dbReference type="ARBA" id="ARBA00023141"/>
    </source>
</evidence>
<feature type="binding site" evidence="4">
    <location>
        <position position="111"/>
    </location>
    <ligand>
        <name>shikimate</name>
        <dbReference type="ChEBI" id="CHEBI:36208"/>
    </ligand>
</feature>
<dbReference type="PANTHER" id="PTHR21089:SF1">
    <property type="entry name" value="BIFUNCTIONAL 3-DEHYDROQUINATE DEHYDRATASE_SHIKIMATE DEHYDROGENASE, CHLOROPLASTIC"/>
    <property type="match status" value="1"/>
</dbReference>
<comment type="caution">
    <text evidence="4">Lacks conserved residue(s) required for the propagation of feature annotation.</text>
</comment>
<dbReference type="CDD" id="cd01065">
    <property type="entry name" value="NAD_bind_Shikimate_DH"/>
    <property type="match status" value="1"/>
</dbReference>
<dbReference type="GO" id="GO:0009423">
    <property type="term" value="P:chorismate biosynthetic process"/>
    <property type="evidence" value="ECO:0007669"/>
    <property type="project" value="UniProtKB-UniRule"/>
</dbReference>
<evidence type="ECO:0000313" key="7">
    <source>
        <dbReference type="EMBL" id="TSE35216.1"/>
    </source>
</evidence>
<feature type="binding site" evidence="4">
    <location>
        <position position="272"/>
    </location>
    <ligand>
        <name>shikimate</name>
        <dbReference type="ChEBI" id="CHEBI:36208"/>
    </ligand>
</feature>
<keyword evidence="2 4" id="KW-0560">Oxidoreductase</keyword>
<dbReference type="EMBL" id="VJOO01000029">
    <property type="protein sequence ID" value="TSE35216.1"/>
    <property type="molecule type" value="Genomic_DNA"/>
</dbReference>
<feature type="active site" description="Proton acceptor" evidence="4">
    <location>
        <position position="90"/>
    </location>
</feature>
<feature type="binding site" evidence="4">
    <location>
        <position position="244"/>
    </location>
    <ligand>
        <name>shikimate</name>
        <dbReference type="ChEBI" id="CHEBI:36208"/>
    </ligand>
</feature>
<dbReference type="InterPro" id="IPR041121">
    <property type="entry name" value="SDH_C"/>
</dbReference>
<comment type="similarity">
    <text evidence="4">Belongs to the shikimate dehydrogenase family.</text>
</comment>
<dbReference type="InterPro" id="IPR022893">
    <property type="entry name" value="Shikimate_DH_fam"/>
</dbReference>
<evidence type="ECO:0000259" key="6">
    <source>
        <dbReference type="Pfam" id="PF18317"/>
    </source>
</evidence>
<dbReference type="InterPro" id="IPR036291">
    <property type="entry name" value="NAD(P)-bd_dom_sf"/>
</dbReference>
<feature type="domain" description="Shikimate dehydrogenase substrate binding N-terminal" evidence="5">
    <location>
        <begin position="26"/>
        <end position="113"/>
    </location>
</feature>
<comment type="pathway">
    <text evidence="1 4">Metabolic intermediate biosynthesis; chorismate biosynthesis; chorismate from D-erythrose 4-phosphate and phosphoenolpyruvate: step 4/7.</text>
</comment>
<evidence type="ECO:0000259" key="5">
    <source>
        <dbReference type="Pfam" id="PF08501"/>
    </source>
</evidence>
<protein>
    <recommendedName>
        <fullName evidence="4">Shikimate dehydrogenase (NADP(+))</fullName>
        <shortName evidence="4">SDH</shortName>
        <ecNumber evidence="4">1.1.1.25</ecNumber>
    </recommendedName>
</protein>
<dbReference type="GO" id="GO:0008652">
    <property type="term" value="P:amino acid biosynthetic process"/>
    <property type="evidence" value="ECO:0007669"/>
    <property type="project" value="UniProtKB-KW"/>
</dbReference>
<dbReference type="GO" id="GO:0019632">
    <property type="term" value="P:shikimate metabolic process"/>
    <property type="evidence" value="ECO:0007669"/>
    <property type="project" value="TreeGrafter"/>
</dbReference>
<dbReference type="Proteomes" id="UP000316388">
    <property type="component" value="Unassembled WGS sequence"/>
</dbReference>
<evidence type="ECO:0000256" key="1">
    <source>
        <dbReference type="ARBA" id="ARBA00004871"/>
    </source>
</evidence>
<dbReference type="AlphaFoldDB" id="A0A554XHA4"/>
<evidence type="ECO:0000256" key="4">
    <source>
        <dbReference type="HAMAP-Rule" id="MF_00222"/>
    </source>
</evidence>
<dbReference type="Gene3D" id="3.40.50.720">
    <property type="entry name" value="NAD(P)-binding Rossmann-like Domain"/>
    <property type="match status" value="1"/>
</dbReference>
<organism evidence="7 8">
    <name type="scientific">Tepidimonas fonticaldi</name>
    <dbReference type="NCBI Taxonomy" id="1101373"/>
    <lineage>
        <taxon>Bacteria</taxon>
        <taxon>Pseudomonadati</taxon>
        <taxon>Pseudomonadota</taxon>
        <taxon>Betaproteobacteria</taxon>
        <taxon>Burkholderiales</taxon>
        <taxon>Tepidimonas</taxon>
    </lineage>
</organism>